<evidence type="ECO:0000313" key="9">
    <source>
        <dbReference type="EMBL" id="OYD16133.1"/>
    </source>
</evidence>
<gene>
    <name evidence="5" type="primary">prfA</name>
    <name evidence="9" type="ORF">CH330_03655</name>
</gene>
<dbReference type="PANTHER" id="PTHR43804:SF7">
    <property type="entry name" value="LD18447P"/>
    <property type="match status" value="1"/>
</dbReference>
<dbReference type="InterPro" id="IPR005139">
    <property type="entry name" value="PCRF"/>
</dbReference>
<dbReference type="SMART" id="SM00937">
    <property type="entry name" value="PCRF"/>
    <property type="match status" value="1"/>
</dbReference>
<reference evidence="9 10" key="1">
    <citation type="submission" date="2017-07" db="EMBL/GenBank/DDBJ databases">
        <title>Recovery of genomes from metagenomes via a dereplication, aggregation, and scoring strategy.</title>
        <authorList>
            <person name="Sieber C.M."/>
            <person name="Probst A.J."/>
            <person name="Sharrar A."/>
            <person name="Thomas B.C."/>
            <person name="Hess M."/>
            <person name="Tringe S.G."/>
            <person name="Banfield J.F."/>
        </authorList>
    </citation>
    <scope>NUCLEOTIDE SEQUENCE [LARGE SCALE GENOMIC DNA]</scope>
    <source>
        <strain evidence="9">JGI_Cruoil_03_51_56</strain>
    </source>
</reference>
<dbReference type="Gene3D" id="3.30.70.1660">
    <property type="match status" value="1"/>
</dbReference>
<dbReference type="Pfam" id="PF00472">
    <property type="entry name" value="RF-1"/>
    <property type="match status" value="1"/>
</dbReference>
<accession>A0A235BUM0</accession>
<dbReference type="SUPFAM" id="SSF75620">
    <property type="entry name" value="Release factor"/>
    <property type="match status" value="1"/>
</dbReference>
<evidence type="ECO:0000256" key="1">
    <source>
        <dbReference type="ARBA" id="ARBA00002986"/>
    </source>
</evidence>
<keyword evidence="3 5" id="KW-0488">Methylation</keyword>
<dbReference type="InterPro" id="IPR000352">
    <property type="entry name" value="Pep_chain_release_fac_I"/>
</dbReference>
<dbReference type="NCBIfam" id="NF001859">
    <property type="entry name" value="PRK00591.1"/>
    <property type="match status" value="1"/>
</dbReference>
<dbReference type="PROSITE" id="PS00745">
    <property type="entry name" value="RF_PROK_I"/>
    <property type="match status" value="1"/>
</dbReference>
<evidence type="ECO:0000256" key="3">
    <source>
        <dbReference type="ARBA" id="ARBA00022481"/>
    </source>
</evidence>
<dbReference type="EMBL" id="NOZP01000069">
    <property type="protein sequence ID" value="OYD16133.1"/>
    <property type="molecule type" value="Genomic_DNA"/>
</dbReference>
<comment type="similarity">
    <text evidence="2 5">Belongs to the prokaryotic/mitochondrial release factor family.</text>
</comment>
<comment type="subcellular location">
    <subcellularLocation>
        <location evidence="5">Cytoplasm</location>
    </subcellularLocation>
</comment>
<dbReference type="GO" id="GO:0005737">
    <property type="term" value="C:cytoplasm"/>
    <property type="evidence" value="ECO:0007669"/>
    <property type="project" value="UniProtKB-SubCell"/>
</dbReference>
<dbReference type="AlphaFoldDB" id="A0A235BUM0"/>
<evidence type="ECO:0000259" key="8">
    <source>
        <dbReference type="PROSITE" id="PS00745"/>
    </source>
</evidence>
<dbReference type="Gene3D" id="3.30.160.20">
    <property type="match status" value="1"/>
</dbReference>
<proteinExistence type="inferred from homology"/>
<protein>
    <recommendedName>
        <fullName evidence="5 6">Peptide chain release factor 1</fullName>
        <shortName evidence="5">RF-1</shortName>
    </recommendedName>
</protein>
<name>A0A235BUM0_UNCW3</name>
<evidence type="ECO:0000256" key="7">
    <source>
        <dbReference type="SAM" id="MobiDB-lite"/>
    </source>
</evidence>
<organism evidence="9 10">
    <name type="scientific">candidate division WOR-3 bacterium JGI_Cruoil_03_51_56</name>
    <dbReference type="NCBI Taxonomy" id="1973747"/>
    <lineage>
        <taxon>Bacteria</taxon>
        <taxon>Bacteria division WOR-3</taxon>
    </lineage>
</organism>
<evidence type="ECO:0000256" key="5">
    <source>
        <dbReference type="HAMAP-Rule" id="MF_00093"/>
    </source>
</evidence>
<evidence type="ECO:0000256" key="4">
    <source>
        <dbReference type="ARBA" id="ARBA00022917"/>
    </source>
</evidence>
<dbReference type="NCBIfam" id="TIGR00019">
    <property type="entry name" value="prfA"/>
    <property type="match status" value="1"/>
</dbReference>
<feature type="domain" description="Prokaryotic-type class I peptide chain release factors" evidence="8">
    <location>
        <begin position="233"/>
        <end position="249"/>
    </location>
</feature>
<dbReference type="Proteomes" id="UP000215559">
    <property type="component" value="Unassembled WGS sequence"/>
</dbReference>
<evidence type="ECO:0000313" key="10">
    <source>
        <dbReference type="Proteomes" id="UP000215559"/>
    </source>
</evidence>
<comment type="function">
    <text evidence="1 5">Peptide chain release factor 1 directs the termination of translation in response to the peptide chain termination codons UAG and UAA.</text>
</comment>
<dbReference type="InterPro" id="IPR004373">
    <property type="entry name" value="RF-1"/>
</dbReference>
<dbReference type="PANTHER" id="PTHR43804">
    <property type="entry name" value="LD18447P"/>
    <property type="match status" value="1"/>
</dbReference>
<keyword evidence="5" id="KW-0963">Cytoplasm</keyword>
<dbReference type="Gene3D" id="6.10.140.1950">
    <property type="match status" value="1"/>
</dbReference>
<comment type="caution">
    <text evidence="9">The sequence shown here is derived from an EMBL/GenBank/DDBJ whole genome shotgun (WGS) entry which is preliminary data.</text>
</comment>
<evidence type="ECO:0000256" key="6">
    <source>
        <dbReference type="NCBIfam" id="TIGR00019"/>
    </source>
</evidence>
<dbReference type="HAMAP" id="MF_00093">
    <property type="entry name" value="Rel_fac_1"/>
    <property type="match status" value="1"/>
</dbReference>
<dbReference type="FunFam" id="3.30.70.1660:FF:000002">
    <property type="entry name" value="Peptide chain release factor 1"/>
    <property type="match status" value="1"/>
</dbReference>
<evidence type="ECO:0000256" key="2">
    <source>
        <dbReference type="ARBA" id="ARBA00010835"/>
    </source>
</evidence>
<dbReference type="InterPro" id="IPR045853">
    <property type="entry name" value="Pep_chain_release_fac_I_sf"/>
</dbReference>
<feature type="modified residue" description="N5-methylglutamine" evidence="5">
    <location>
        <position position="240"/>
    </location>
</feature>
<feature type="region of interest" description="Disordered" evidence="7">
    <location>
        <begin position="287"/>
        <end position="317"/>
    </location>
</feature>
<comment type="PTM">
    <text evidence="5">Methylated by PrmC. Methylation increases the termination efficiency of RF1.</text>
</comment>
<dbReference type="Pfam" id="PF03462">
    <property type="entry name" value="PCRF"/>
    <property type="match status" value="1"/>
</dbReference>
<dbReference type="GO" id="GO:0016149">
    <property type="term" value="F:translation release factor activity, codon specific"/>
    <property type="evidence" value="ECO:0007669"/>
    <property type="project" value="UniProtKB-UniRule"/>
</dbReference>
<dbReference type="FunFam" id="3.30.160.20:FF:000004">
    <property type="entry name" value="Peptide chain release factor 1"/>
    <property type="match status" value="1"/>
</dbReference>
<sequence length="364" mass="41516">MPTSAEGFKRRLGPIIERARELETRLGDPNLTQDPAQLKQLTRDYRRATALLTRLSEYEQIEKETRDTEAMLHETDDAEMHELTRIELTKLNKKLARLEAELKTALLPRSPDWDKNCIIEIRPAAGGEESALFTGNLFRMYSKFAERHHLKLEVMNSRPSELKGFKEMTFAVEGPEPYRFFRFESGVHRVQRVPETEASGRIHTSTVTVAVLPEPEEVELKIDSDDLRIDVFHSSGHGGQHVNVTDSAVRITHIPTGIVVTCQDERSQGRNKARAMKVLRARLLEAKRKEEHSRTAQTRRKQIGAGDRSEKIRTYNFPQNRVTDHRIGLSVYSLDTILGGNLDLVFDKLEQAEAEIAPTQNNES</sequence>
<dbReference type="InterPro" id="IPR050057">
    <property type="entry name" value="Prokaryotic/Mito_RF"/>
</dbReference>
<keyword evidence="4 5" id="KW-0648">Protein biosynthesis</keyword>